<dbReference type="RefSeq" id="WP_200759813.1">
    <property type="nucleotide sequence ID" value="NZ_AP023366.1"/>
</dbReference>
<dbReference type="InterPro" id="IPR011761">
    <property type="entry name" value="ATP-grasp"/>
</dbReference>
<proteinExistence type="predicted"/>
<dbReference type="KEGG" id="eff:skT53_07180"/>
<dbReference type="AlphaFoldDB" id="A0A7I8D6F2"/>
<organism evidence="3 4">
    <name type="scientific">Effusibacillus dendaii</name>
    <dbReference type="NCBI Taxonomy" id="2743772"/>
    <lineage>
        <taxon>Bacteria</taxon>
        <taxon>Bacillati</taxon>
        <taxon>Bacillota</taxon>
        <taxon>Bacilli</taxon>
        <taxon>Bacillales</taxon>
        <taxon>Alicyclobacillaceae</taxon>
        <taxon>Effusibacillus</taxon>
    </lineage>
</organism>
<evidence type="ECO:0000313" key="4">
    <source>
        <dbReference type="Proteomes" id="UP000593802"/>
    </source>
</evidence>
<evidence type="ECO:0000256" key="1">
    <source>
        <dbReference type="PROSITE-ProRule" id="PRU00409"/>
    </source>
</evidence>
<evidence type="ECO:0000313" key="3">
    <source>
        <dbReference type="EMBL" id="BCJ85733.1"/>
    </source>
</evidence>
<dbReference type="InterPro" id="IPR026838">
    <property type="entry name" value="YheC/D"/>
</dbReference>
<keyword evidence="1" id="KW-0547">Nucleotide-binding</keyword>
<dbReference type="SUPFAM" id="SSF56059">
    <property type="entry name" value="Glutathione synthetase ATP-binding domain-like"/>
    <property type="match status" value="1"/>
</dbReference>
<keyword evidence="4" id="KW-1185">Reference proteome</keyword>
<name>A0A7I8D6F2_9BACL</name>
<accession>A0A7I8D6F2</accession>
<reference evidence="3 4" key="1">
    <citation type="submission" date="2020-08" db="EMBL/GenBank/DDBJ databases">
        <title>Complete Genome Sequence of Effusibacillus dendaii Strain skT53, Isolated from Farmland soil.</title>
        <authorList>
            <person name="Konishi T."/>
            <person name="Kawasaki H."/>
        </authorList>
    </citation>
    <scope>NUCLEOTIDE SEQUENCE [LARGE SCALE GENOMIC DNA]</scope>
    <source>
        <strain evidence="4">skT53</strain>
    </source>
</reference>
<gene>
    <name evidence="3" type="ORF">skT53_07180</name>
</gene>
<sequence>MVLGILTARFTDRINLQEIIKIGDQMGVSILVMPVFDIDMDQRNCLGYIWRKGWEKIVCPIPKVIYNRILIRKVEQRPDVQELFHELRRNGVAVFNPGYFDKAELYRIVGQEPTTLYLLPETCELESPLSIHKMLNEYGQIYVKPVQSYAGKGILRIERKKNSLLVTTQSYGKNRVRTMKLRTLFETLSNHPRYKKFILQQGIQLAKIEDRPYDLRVLVQRNSRGQWDITGLGARVAPRNGIVTHVPNGGSIYNVREALASTFARKADRIIDDVQDSSLKLASAIESGTDGLLGEMSMDIGVDESGKPWFFEANAKPGRFDEPFIRKQSIRCLLEFCMFLSSSHSLVELHK</sequence>
<dbReference type="EMBL" id="AP023366">
    <property type="protein sequence ID" value="BCJ85733.1"/>
    <property type="molecule type" value="Genomic_DNA"/>
</dbReference>
<dbReference type="GO" id="GO:0005524">
    <property type="term" value="F:ATP binding"/>
    <property type="evidence" value="ECO:0007669"/>
    <property type="project" value="UniProtKB-UniRule"/>
</dbReference>
<dbReference type="PROSITE" id="PS50975">
    <property type="entry name" value="ATP_GRASP"/>
    <property type="match status" value="1"/>
</dbReference>
<keyword evidence="1" id="KW-0067">ATP-binding</keyword>
<evidence type="ECO:0000259" key="2">
    <source>
        <dbReference type="PROSITE" id="PS50975"/>
    </source>
</evidence>
<dbReference type="Proteomes" id="UP000593802">
    <property type="component" value="Chromosome"/>
</dbReference>
<dbReference type="GO" id="GO:0046872">
    <property type="term" value="F:metal ion binding"/>
    <property type="evidence" value="ECO:0007669"/>
    <property type="project" value="InterPro"/>
</dbReference>
<protein>
    <recommendedName>
        <fullName evidence="2">ATP-grasp domain-containing protein</fullName>
    </recommendedName>
</protein>
<dbReference type="Pfam" id="PF14398">
    <property type="entry name" value="ATPgrasp_YheCD"/>
    <property type="match status" value="1"/>
</dbReference>
<feature type="domain" description="ATP-grasp" evidence="2">
    <location>
        <begin position="103"/>
        <end position="342"/>
    </location>
</feature>